<dbReference type="GO" id="GO:0005576">
    <property type="term" value="C:extracellular region"/>
    <property type="evidence" value="ECO:0007669"/>
    <property type="project" value="UniProtKB-SubCell"/>
</dbReference>
<evidence type="ECO:0000256" key="5">
    <source>
        <dbReference type="ARBA" id="ARBA00022723"/>
    </source>
</evidence>
<name>A0AAW1LMJ8_SAPOF</name>
<keyword evidence="9 15" id="KW-1015">Disulfide bond</keyword>
<keyword evidence="10" id="KW-0325">Glycoprotein</keyword>
<feature type="binding site" evidence="13">
    <location>
        <position position="75"/>
    </location>
    <ligand>
        <name>Ca(2+)</name>
        <dbReference type="ChEBI" id="CHEBI:29108"/>
        <label>1</label>
    </ligand>
</feature>
<evidence type="ECO:0000256" key="9">
    <source>
        <dbReference type="ARBA" id="ARBA00023157"/>
    </source>
</evidence>
<dbReference type="SUPFAM" id="SSF48113">
    <property type="entry name" value="Heme-dependent peroxidases"/>
    <property type="match status" value="1"/>
</dbReference>
<comment type="function">
    <text evidence="16">Removal of H(2)O(2), oxidation of toxic reductants, biosynthesis and degradation of lignin, suberization, auxin catabolism, response to environmental stresses such as wounding, pathogen attack and oxidative stress.</text>
</comment>
<evidence type="ECO:0000256" key="6">
    <source>
        <dbReference type="ARBA" id="ARBA00022837"/>
    </source>
</evidence>
<gene>
    <name evidence="18" type="ORF">RND81_04G133400</name>
</gene>
<dbReference type="GO" id="GO:0042744">
    <property type="term" value="P:hydrogen peroxide catabolic process"/>
    <property type="evidence" value="ECO:0007669"/>
    <property type="project" value="UniProtKB-KW"/>
</dbReference>
<evidence type="ECO:0000256" key="16">
    <source>
        <dbReference type="RuleBase" id="RU362060"/>
    </source>
</evidence>
<evidence type="ECO:0000256" key="8">
    <source>
        <dbReference type="ARBA" id="ARBA00023004"/>
    </source>
</evidence>
<dbReference type="InterPro" id="IPR000823">
    <property type="entry name" value="Peroxidase_pln"/>
</dbReference>
<keyword evidence="16" id="KW-0376">Hydrogen peroxide</keyword>
<evidence type="ECO:0000313" key="18">
    <source>
        <dbReference type="EMBL" id="KAK9734348.1"/>
    </source>
</evidence>
<keyword evidence="16" id="KW-0964">Secreted</keyword>
<dbReference type="Gene3D" id="1.10.520.10">
    <property type="match status" value="1"/>
</dbReference>
<feature type="binding site" evidence="12">
    <location>
        <position position="172"/>
    </location>
    <ligand>
        <name>substrate</name>
    </ligand>
</feature>
<evidence type="ECO:0000256" key="4">
    <source>
        <dbReference type="ARBA" id="ARBA00022617"/>
    </source>
</evidence>
<feature type="disulfide bond" evidence="15">
    <location>
        <begin position="76"/>
        <end position="81"/>
    </location>
</feature>
<feature type="binding site" description="axial binding residue" evidence="13">
    <location>
        <position position="202"/>
    </location>
    <ligand>
        <name>heme b</name>
        <dbReference type="ChEBI" id="CHEBI:60344"/>
    </ligand>
    <ligandPart>
        <name>Fe</name>
        <dbReference type="ChEBI" id="CHEBI:18248"/>
    </ligandPart>
</feature>
<feature type="site" description="Transition state stabilizer" evidence="14">
    <location>
        <position position="70"/>
    </location>
</feature>
<evidence type="ECO:0000256" key="15">
    <source>
        <dbReference type="PIRSR" id="PIRSR600823-5"/>
    </source>
</evidence>
<feature type="binding site" evidence="13">
    <location>
        <position position="80"/>
    </location>
    <ligand>
        <name>Ca(2+)</name>
        <dbReference type="ChEBI" id="CHEBI:29108"/>
        <label>1</label>
    </ligand>
</feature>
<feature type="disulfide bond" evidence="15">
    <location>
        <begin position="43"/>
        <end position="125"/>
    </location>
</feature>
<proteinExistence type="inferred from homology"/>
<keyword evidence="5 13" id="KW-0479">Metal-binding</keyword>
<dbReference type="PRINTS" id="PR00458">
    <property type="entry name" value="PEROXIDASE"/>
</dbReference>
<dbReference type="Gene3D" id="1.10.420.10">
    <property type="entry name" value="Peroxidase, domain 2"/>
    <property type="match status" value="1"/>
</dbReference>
<keyword evidence="7 16" id="KW-0560">Oxidoreductase</keyword>
<keyword evidence="3 16" id="KW-0575">Peroxidase</keyword>
<accession>A0AAW1LMJ8</accession>
<dbReference type="PANTHER" id="PTHR31517:SF84">
    <property type="entry name" value="PEROXIDASE"/>
    <property type="match status" value="1"/>
</dbReference>
<evidence type="ECO:0000256" key="12">
    <source>
        <dbReference type="PIRSR" id="PIRSR600823-2"/>
    </source>
</evidence>
<sequence>MASPLLPIIFTILAIVTPSIATVKVNTSAIIETLTVDFYKRKCPEVEQIVYDVLKKHAQQKPGSIPGVIRLHFHDCFITGCDGSILLTPEKYNNYNSEMGHPSNGVSLRGMEVIDDIKAEVEKQCPTTVSCADILAFAARDAIVLSGNPHYSVLAGRKDGVLVDGNLAGDLPKGSFSIELLTEMYAAKGLTVDDLVILEGSHSIGQTRCQGTIAEEASIQNVTESGQILNKQFKSMVIQKYCPPAKVDQFFNLTAPLNPAKPENSAWGVSFYDNIKKGLSLIPSDLAMAVNVNTKGLVNQYANDSQLWMKKFNEAMIKIGKINVITGNQGEIRKHCGLINAVNLPA</sequence>
<dbReference type="InterPro" id="IPR002016">
    <property type="entry name" value="Haem_peroxidase"/>
</dbReference>
<evidence type="ECO:0000259" key="17">
    <source>
        <dbReference type="PROSITE" id="PS50873"/>
    </source>
</evidence>
<dbReference type="CDD" id="cd00693">
    <property type="entry name" value="secretory_peroxidase"/>
    <property type="match status" value="1"/>
</dbReference>
<evidence type="ECO:0000256" key="11">
    <source>
        <dbReference type="PIRSR" id="PIRSR600823-1"/>
    </source>
</evidence>
<dbReference type="PROSITE" id="PS50873">
    <property type="entry name" value="PEROXIDASE_4"/>
    <property type="match status" value="1"/>
</dbReference>
<dbReference type="Proteomes" id="UP001443914">
    <property type="component" value="Unassembled WGS sequence"/>
</dbReference>
<dbReference type="GO" id="GO:0020037">
    <property type="term" value="F:heme binding"/>
    <property type="evidence" value="ECO:0007669"/>
    <property type="project" value="UniProtKB-UniRule"/>
</dbReference>
<evidence type="ECO:0000256" key="10">
    <source>
        <dbReference type="ARBA" id="ARBA00023180"/>
    </source>
</evidence>
<feature type="binding site" evidence="13">
    <location>
        <position position="84"/>
    </location>
    <ligand>
        <name>Ca(2+)</name>
        <dbReference type="ChEBI" id="CHEBI:29108"/>
        <label>1</label>
    </ligand>
</feature>
<evidence type="ECO:0000256" key="1">
    <source>
        <dbReference type="ARBA" id="ARBA00000189"/>
    </source>
</evidence>
<keyword evidence="4 16" id="KW-0349">Heme</keyword>
<dbReference type="AlphaFoldDB" id="A0AAW1LMJ8"/>
<keyword evidence="8 13" id="KW-0408">Iron</keyword>
<feature type="binding site" evidence="13">
    <location>
        <position position="98"/>
    </location>
    <ligand>
        <name>Ca(2+)</name>
        <dbReference type="ChEBI" id="CHEBI:29108"/>
        <label>1</label>
    </ligand>
</feature>
<feature type="disulfide bond" evidence="15">
    <location>
        <begin position="131"/>
        <end position="336"/>
    </location>
</feature>
<feature type="domain" description="Plant heme peroxidase family profile" evidence="17">
    <location>
        <begin position="33"/>
        <end position="340"/>
    </location>
</feature>
<feature type="signal peptide" evidence="16">
    <location>
        <begin position="1"/>
        <end position="21"/>
    </location>
</feature>
<dbReference type="FunFam" id="1.10.520.10:FF:000009">
    <property type="entry name" value="Peroxidase"/>
    <property type="match status" value="1"/>
</dbReference>
<feature type="chain" id="PRO_5043097493" description="Peroxidase" evidence="16">
    <location>
        <begin position="22"/>
        <end position="346"/>
    </location>
</feature>
<dbReference type="GO" id="GO:0046872">
    <property type="term" value="F:metal ion binding"/>
    <property type="evidence" value="ECO:0007669"/>
    <property type="project" value="UniProtKB-UniRule"/>
</dbReference>
<dbReference type="InterPro" id="IPR033905">
    <property type="entry name" value="Secretory_peroxidase"/>
</dbReference>
<keyword evidence="6 13" id="KW-0106">Calcium</keyword>
<evidence type="ECO:0000256" key="3">
    <source>
        <dbReference type="ARBA" id="ARBA00022559"/>
    </source>
</evidence>
<keyword evidence="16" id="KW-0732">Signal</keyword>
<dbReference type="GO" id="GO:0140825">
    <property type="term" value="F:lactoperoxidase activity"/>
    <property type="evidence" value="ECO:0007669"/>
    <property type="project" value="UniProtKB-EC"/>
</dbReference>
<comment type="catalytic activity">
    <reaction evidence="1 16">
        <text>2 a phenolic donor + H2O2 = 2 a phenolic radical donor + 2 H2O</text>
        <dbReference type="Rhea" id="RHEA:56136"/>
        <dbReference type="ChEBI" id="CHEBI:15377"/>
        <dbReference type="ChEBI" id="CHEBI:16240"/>
        <dbReference type="ChEBI" id="CHEBI:139520"/>
        <dbReference type="ChEBI" id="CHEBI:139521"/>
        <dbReference type="EC" id="1.11.1.7"/>
    </reaction>
</comment>
<evidence type="ECO:0000256" key="2">
    <source>
        <dbReference type="ARBA" id="ARBA00012313"/>
    </source>
</evidence>
<dbReference type="EC" id="1.11.1.7" evidence="2 16"/>
<dbReference type="GO" id="GO:0006979">
    <property type="term" value="P:response to oxidative stress"/>
    <property type="evidence" value="ECO:0007669"/>
    <property type="project" value="UniProtKB-UniRule"/>
</dbReference>
<dbReference type="Pfam" id="PF00141">
    <property type="entry name" value="peroxidase"/>
    <property type="match status" value="1"/>
</dbReference>
<evidence type="ECO:0000256" key="14">
    <source>
        <dbReference type="PIRSR" id="PIRSR600823-4"/>
    </source>
</evidence>
<organism evidence="18 19">
    <name type="scientific">Saponaria officinalis</name>
    <name type="common">Common soapwort</name>
    <name type="synonym">Lychnis saponaria</name>
    <dbReference type="NCBI Taxonomy" id="3572"/>
    <lineage>
        <taxon>Eukaryota</taxon>
        <taxon>Viridiplantae</taxon>
        <taxon>Streptophyta</taxon>
        <taxon>Embryophyta</taxon>
        <taxon>Tracheophyta</taxon>
        <taxon>Spermatophyta</taxon>
        <taxon>Magnoliopsida</taxon>
        <taxon>eudicotyledons</taxon>
        <taxon>Gunneridae</taxon>
        <taxon>Pentapetalae</taxon>
        <taxon>Caryophyllales</taxon>
        <taxon>Caryophyllaceae</taxon>
        <taxon>Caryophylleae</taxon>
        <taxon>Saponaria</taxon>
    </lineage>
</organism>
<comment type="subcellular location">
    <subcellularLocation>
        <location evidence="16">Secreted</location>
    </subcellularLocation>
</comment>
<dbReference type="EMBL" id="JBDFQZ010000004">
    <property type="protein sequence ID" value="KAK9734348.1"/>
    <property type="molecule type" value="Genomic_DNA"/>
</dbReference>
<feature type="active site" description="Proton acceptor" evidence="11">
    <location>
        <position position="74"/>
    </location>
</feature>
<evidence type="ECO:0000256" key="7">
    <source>
        <dbReference type="ARBA" id="ARBA00023002"/>
    </source>
</evidence>
<comment type="cofactor">
    <cofactor evidence="13 16">
        <name>heme b</name>
        <dbReference type="ChEBI" id="CHEBI:60344"/>
    </cofactor>
    <text evidence="13 16">Binds 1 heme b (iron(II)-protoporphyrin IX) group per subunit.</text>
</comment>
<dbReference type="InterPro" id="IPR010255">
    <property type="entry name" value="Haem_peroxidase_sf"/>
</dbReference>
<evidence type="ECO:0000313" key="19">
    <source>
        <dbReference type="Proteomes" id="UP001443914"/>
    </source>
</evidence>
<comment type="caution">
    <text evidence="18">The sequence shown here is derived from an EMBL/GenBank/DDBJ whole genome shotgun (WGS) entry which is preliminary data.</text>
</comment>
<dbReference type="PRINTS" id="PR00461">
    <property type="entry name" value="PLPEROXIDASE"/>
</dbReference>
<keyword evidence="19" id="KW-1185">Reference proteome</keyword>
<evidence type="ECO:0000256" key="13">
    <source>
        <dbReference type="PIRSR" id="PIRSR600823-3"/>
    </source>
</evidence>
<protein>
    <recommendedName>
        <fullName evidence="2 16">Peroxidase</fullName>
        <ecNumber evidence="2 16">1.11.1.7</ecNumber>
    </recommendedName>
</protein>
<comment type="cofactor">
    <cofactor evidence="13 16">
        <name>Ca(2+)</name>
        <dbReference type="ChEBI" id="CHEBI:29108"/>
    </cofactor>
    <text evidence="13 16">Binds 2 calcium ions per subunit.</text>
</comment>
<feature type="disulfide bond" evidence="15">
    <location>
        <begin position="209"/>
        <end position="242"/>
    </location>
</feature>
<feature type="binding site" evidence="13">
    <location>
        <position position="82"/>
    </location>
    <ligand>
        <name>Ca(2+)</name>
        <dbReference type="ChEBI" id="CHEBI:29108"/>
        <label>1</label>
    </ligand>
</feature>
<comment type="similarity">
    <text evidence="16">Belongs to the peroxidase family. Classical plant (class III) peroxidase subfamily.</text>
</comment>
<reference evidence="18" key="1">
    <citation type="submission" date="2024-03" db="EMBL/GenBank/DDBJ databases">
        <title>WGS assembly of Saponaria officinalis var. Norfolk2.</title>
        <authorList>
            <person name="Jenkins J."/>
            <person name="Shu S."/>
            <person name="Grimwood J."/>
            <person name="Barry K."/>
            <person name="Goodstein D."/>
            <person name="Schmutz J."/>
            <person name="Leebens-Mack J."/>
            <person name="Osbourn A."/>
        </authorList>
    </citation>
    <scope>NUCLEOTIDE SEQUENCE [LARGE SCALE GENOMIC DNA]</scope>
    <source>
        <strain evidence="18">JIC</strain>
    </source>
</reference>
<dbReference type="PANTHER" id="PTHR31517">
    <property type="match status" value="1"/>
</dbReference>